<dbReference type="EMBL" id="PVLV01000085">
    <property type="protein sequence ID" value="PRH80011.1"/>
    <property type="molecule type" value="Genomic_DNA"/>
</dbReference>
<organism evidence="3 4">
    <name type="scientific">Streptomyces solincola</name>
    <dbReference type="NCBI Taxonomy" id="2100817"/>
    <lineage>
        <taxon>Bacteria</taxon>
        <taxon>Bacillati</taxon>
        <taxon>Actinomycetota</taxon>
        <taxon>Actinomycetes</taxon>
        <taxon>Kitasatosporales</taxon>
        <taxon>Streptomycetaceae</taxon>
        <taxon>Streptomyces</taxon>
    </lineage>
</organism>
<dbReference type="Pfam" id="PF03235">
    <property type="entry name" value="GmrSD_N"/>
    <property type="match status" value="1"/>
</dbReference>
<evidence type="ECO:0000313" key="3">
    <source>
        <dbReference type="EMBL" id="PRH80011.1"/>
    </source>
</evidence>
<dbReference type="InterPro" id="IPR004919">
    <property type="entry name" value="GmrSD_N"/>
</dbReference>
<reference evidence="3 4" key="1">
    <citation type="submission" date="2018-03" db="EMBL/GenBank/DDBJ databases">
        <title>Novel Streptomyces sp. from soil.</title>
        <authorList>
            <person name="Tan G.Y.A."/>
            <person name="Lee Z.Y."/>
        </authorList>
    </citation>
    <scope>NUCLEOTIDE SEQUENCE [LARGE SCALE GENOMIC DNA]</scope>
    <source>
        <strain evidence="3 4">ST5x</strain>
    </source>
</reference>
<proteinExistence type="predicted"/>
<evidence type="ECO:0000313" key="4">
    <source>
        <dbReference type="Proteomes" id="UP000239322"/>
    </source>
</evidence>
<dbReference type="Proteomes" id="UP000239322">
    <property type="component" value="Unassembled WGS sequence"/>
</dbReference>
<gene>
    <name evidence="3" type="ORF">C6N75_06265</name>
</gene>
<protein>
    <recommendedName>
        <fullName evidence="5">DUF262 domain-containing protein</fullName>
    </recommendedName>
</protein>
<feature type="domain" description="GmrSD restriction endonucleases C-terminal" evidence="2">
    <location>
        <begin position="430"/>
        <end position="571"/>
    </location>
</feature>
<accession>A0A2S9Q004</accession>
<evidence type="ECO:0000259" key="1">
    <source>
        <dbReference type="Pfam" id="PF03235"/>
    </source>
</evidence>
<dbReference type="AlphaFoldDB" id="A0A2S9Q004"/>
<feature type="domain" description="GmrSD restriction endonucleases N-terminal" evidence="1">
    <location>
        <begin position="18"/>
        <end position="243"/>
    </location>
</feature>
<name>A0A2S9Q004_9ACTN</name>
<dbReference type="RefSeq" id="WP_105867842.1">
    <property type="nucleotide sequence ID" value="NZ_PVLV01000085.1"/>
</dbReference>
<dbReference type="InterPro" id="IPR011089">
    <property type="entry name" value="GmrSD_C"/>
</dbReference>
<comment type="caution">
    <text evidence="3">The sequence shown here is derived from an EMBL/GenBank/DDBJ whole genome shotgun (WGS) entry which is preliminary data.</text>
</comment>
<dbReference type="PANTHER" id="PTHR35149">
    <property type="entry name" value="SLL5132 PROTEIN"/>
    <property type="match status" value="1"/>
</dbReference>
<evidence type="ECO:0008006" key="5">
    <source>
        <dbReference type="Google" id="ProtNLM"/>
    </source>
</evidence>
<keyword evidence="4" id="KW-1185">Reference proteome</keyword>
<dbReference type="OrthoDB" id="9798761at2"/>
<sequence length="580" mass="65586">MASGHSSTSLQLYLVGIGEVLRNNRLVVPQFQRSYCWKVEQEVLDYWTDLSRAINGGAKEEYFFGTIVITQDGDGTRKRIIDGQQRLVTSSLLIAAIRDELRTLEGNLLKADDSQAVGISRTFLASKAWNDRYAESHLKLNESDNPDFLGITTATVLPGKPARTDSDIVKAYRFFREKISQFRSLHGMDAANVLEKWVSYIQHRAQLAVVETPTEADAYVIFETLNNRGADLTTADLLKNHLFGAAGEQQNLNAVRNNWHQSLGTLQLGAADAKFTKFLRHYWSSKVGKITERDLYGEMRKEVTHRQEALHFSENLLSTAHAYTALSNPESDFWATKCSGNGHRPALDTLAMFDLVPNKILLLAAVEHFHSHELEKLLRSMVNWSVRGMIMSMMNRGRFEDQYSQIAVAIRKGEVTTTAQVRLRVEDLIPSDTDFREQFALATVGRSDSKLARYYLSALETTRRKESQPEFVPNSNPSQVNLEHVFPQNAKETDWEDFIKKSGDKQDAASWVYRIGNMVLLQTGVNSKIGNKSFAEKVDLFKASGFELTRKVGEKNEWTPDSIRLRQTVLAGLAVKTWPR</sequence>
<evidence type="ECO:0000259" key="2">
    <source>
        <dbReference type="Pfam" id="PF07510"/>
    </source>
</evidence>
<dbReference type="PANTHER" id="PTHR35149:SF2">
    <property type="entry name" value="DUF262 DOMAIN-CONTAINING PROTEIN"/>
    <property type="match status" value="1"/>
</dbReference>
<dbReference type="Pfam" id="PF07510">
    <property type="entry name" value="GmrSD_C"/>
    <property type="match status" value="1"/>
</dbReference>